<organism evidence="1 2">
    <name type="scientific">Ephemerocybe angulata</name>
    <dbReference type="NCBI Taxonomy" id="980116"/>
    <lineage>
        <taxon>Eukaryota</taxon>
        <taxon>Fungi</taxon>
        <taxon>Dikarya</taxon>
        <taxon>Basidiomycota</taxon>
        <taxon>Agaricomycotina</taxon>
        <taxon>Agaricomycetes</taxon>
        <taxon>Agaricomycetidae</taxon>
        <taxon>Agaricales</taxon>
        <taxon>Agaricineae</taxon>
        <taxon>Psathyrellaceae</taxon>
        <taxon>Ephemerocybe</taxon>
    </lineage>
</organism>
<evidence type="ECO:0000313" key="2">
    <source>
        <dbReference type="Proteomes" id="UP000521943"/>
    </source>
</evidence>
<protein>
    <submittedName>
        <fullName evidence="1">Uncharacterized protein</fullName>
    </submittedName>
</protein>
<reference evidence="1 2" key="1">
    <citation type="submission" date="2020-07" db="EMBL/GenBank/DDBJ databases">
        <title>Comparative genomics of pyrophilous fungi reveals a link between fire events and developmental genes.</title>
        <authorList>
            <consortium name="DOE Joint Genome Institute"/>
            <person name="Steindorff A.S."/>
            <person name="Carver A."/>
            <person name="Calhoun S."/>
            <person name="Stillman K."/>
            <person name="Liu H."/>
            <person name="Lipzen A."/>
            <person name="Pangilinan J."/>
            <person name="Labutti K."/>
            <person name="Bruns T.D."/>
            <person name="Grigoriev I.V."/>
        </authorList>
    </citation>
    <scope>NUCLEOTIDE SEQUENCE [LARGE SCALE GENOMIC DNA]</scope>
    <source>
        <strain evidence="1 2">CBS 144469</strain>
    </source>
</reference>
<evidence type="ECO:0000313" key="1">
    <source>
        <dbReference type="EMBL" id="KAF6756441.1"/>
    </source>
</evidence>
<dbReference type="EMBL" id="JACGCI010000026">
    <property type="protein sequence ID" value="KAF6756441.1"/>
    <property type="molecule type" value="Genomic_DNA"/>
</dbReference>
<gene>
    <name evidence="1" type="ORF">DFP72DRAFT_286202</name>
</gene>
<accession>A0A8H6M8Y1</accession>
<proteinExistence type="predicted"/>
<dbReference type="OrthoDB" id="2839137at2759"/>
<name>A0A8H6M8Y1_9AGAR</name>
<comment type="caution">
    <text evidence="1">The sequence shown here is derived from an EMBL/GenBank/DDBJ whole genome shotgun (WGS) entry which is preliminary data.</text>
</comment>
<dbReference type="AlphaFoldDB" id="A0A8H6M8Y1"/>
<dbReference type="Proteomes" id="UP000521943">
    <property type="component" value="Unassembled WGS sequence"/>
</dbReference>
<keyword evidence="2" id="KW-1185">Reference proteome</keyword>
<sequence>MFSTLRTNGFRWISGRLAHLPRQHYPLHSPVSASKGRRQTTDIVTIRSRLRHHSSGVRPEHLRTFRTVKTLDSRALALSDMVDMSNMTRPHVSFGGPGSKPVSFLYKYTGSVKSGTGECHPFPPASEGFFYFHRKPGRESNIFSGELRFRVVVNPSDSQLSADKLFANGHDLLDYTGLAPWRIHMVKLYSSKRYKPILDLLVHQGLTSSEHVAEGKRVVPETRWGPVQARILEDVTDEFVISLPSGNITLTLPRNDAMTQYILYPSLGLYEKGGSQSVPRQYHGKATVRLELARAPATETRKEHIAMAVRVLRLSDQQGPTPYHLPDGGELLQRSPGFVRYFRLKDASKHLLPSGLEALERKYLPGILL</sequence>